<evidence type="ECO:0000256" key="3">
    <source>
        <dbReference type="ARBA" id="ARBA00034301"/>
    </source>
</evidence>
<evidence type="ECO:0000313" key="6">
    <source>
        <dbReference type="EMBL" id="NBD27989.1"/>
    </source>
</evidence>
<comment type="caution">
    <text evidence="6">The sequence shown here is derived from an EMBL/GenBank/DDBJ whole genome shotgun (WGS) entry which is preliminary data.</text>
</comment>
<evidence type="ECO:0000313" key="7">
    <source>
        <dbReference type="Proteomes" id="UP000665561"/>
    </source>
</evidence>
<dbReference type="InterPro" id="IPR036866">
    <property type="entry name" value="RibonucZ/Hydroxyglut_hydro"/>
</dbReference>
<gene>
    <name evidence="6" type="ORF">GT019_29330</name>
</gene>
<proteinExistence type="predicted"/>
<evidence type="ECO:0000256" key="2">
    <source>
        <dbReference type="ARBA" id="ARBA00034221"/>
    </source>
</evidence>
<dbReference type="RefSeq" id="WP_161747010.1">
    <property type="nucleotide sequence ID" value="NZ_JAAAMV010000033.1"/>
</dbReference>
<sequence length="287" mass="31931">MPKETSAIQVRAPYTKPITAKDFESSDDTSIWWLSSAGFLINSRGTLLMIDPVIAMQAGSDEICEIGHRLLVPLPILAADVPRLDAILYTHMDDDHLAPVTAADLIKTGGLYGGPAIVVRELERLGVPSRQARAFRIGERFRVGPIEITLTRADHAWPSQHPYGPEDCCGFFISTPDGNIWCTGDTRLLDEHMQMSEVDVLLLDVSDDPYHFGVENAVKLANRLEHADIITHHYGTYHGPELPPFNGDPNKLAPQIARSENRYHILAPGERFVLTNKERLLLRPVSE</sequence>
<evidence type="ECO:0000256" key="1">
    <source>
        <dbReference type="ARBA" id="ARBA00022801"/>
    </source>
</evidence>
<dbReference type="InterPro" id="IPR050114">
    <property type="entry name" value="UPF0173_UPF0282_UlaG_hydrolase"/>
</dbReference>
<dbReference type="SMART" id="SM00849">
    <property type="entry name" value="Lactamase_B"/>
    <property type="match status" value="1"/>
</dbReference>
<evidence type="ECO:0000259" key="5">
    <source>
        <dbReference type="SMART" id="SM00849"/>
    </source>
</evidence>
<dbReference type="Proteomes" id="UP000665561">
    <property type="component" value="Unassembled WGS sequence"/>
</dbReference>
<dbReference type="SUPFAM" id="SSF56281">
    <property type="entry name" value="Metallo-hydrolase/oxidoreductase"/>
    <property type="match status" value="1"/>
</dbReference>
<dbReference type="Pfam" id="PF12706">
    <property type="entry name" value="Lactamase_B_2"/>
    <property type="match status" value="1"/>
</dbReference>
<dbReference type="PANTHER" id="PTHR43546:SF9">
    <property type="entry name" value="L-ASCORBATE-6-PHOSPHATE LACTONASE ULAG-RELATED"/>
    <property type="match status" value="1"/>
</dbReference>
<reference evidence="6 7" key="1">
    <citation type="submission" date="2020-01" db="EMBL/GenBank/DDBJ databases">
        <title>Paenibacillus soybeanensis sp. nov. isolated from the nodules of soybean (Glycine max(L.) Merr).</title>
        <authorList>
            <person name="Wang H."/>
        </authorList>
    </citation>
    <scope>NUCLEOTIDE SEQUENCE [LARGE SCALE GENOMIC DNA]</scope>
    <source>
        <strain evidence="6 7">T1</strain>
    </source>
</reference>
<evidence type="ECO:0000256" key="4">
    <source>
        <dbReference type="ARBA" id="ARBA00048505"/>
    </source>
</evidence>
<comment type="catalytic activity">
    <reaction evidence="4">
        <text>3',5'-cyclic UMP + H2O = UMP + H(+)</text>
        <dbReference type="Rhea" id="RHEA:70575"/>
        <dbReference type="ChEBI" id="CHEBI:15377"/>
        <dbReference type="ChEBI" id="CHEBI:15378"/>
        <dbReference type="ChEBI" id="CHEBI:57865"/>
        <dbReference type="ChEBI" id="CHEBI:184387"/>
    </reaction>
    <physiologicalReaction direction="left-to-right" evidence="4">
        <dbReference type="Rhea" id="RHEA:70576"/>
    </physiologicalReaction>
</comment>
<dbReference type="InterPro" id="IPR001279">
    <property type="entry name" value="Metallo-B-lactamas"/>
</dbReference>
<comment type="catalytic activity">
    <reaction evidence="2">
        <text>3',5'-cyclic CMP + H2O = CMP + H(+)</text>
        <dbReference type="Rhea" id="RHEA:72675"/>
        <dbReference type="ChEBI" id="CHEBI:15377"/>
        <dbReference type="ChEBI" id="CHEBI:15378"/>
        <dbReference type="ChEBI" id="CHEBI:58003"/>
        <dbReference type="ChEBI" id="CHEBI:60377"/>
    </reaction>
    <physiologicalReaction direction="left-to-right" evidence="2">
        <dbReference type="Rhea" id="RHEA:72676"/>
    </physiologicalReaction>
</comment>
<dbReference type="Gene3D" id="3.60.15.10">
    <property type="entry name" value="Ribonuclease Z/Hydroxyacylglutathione hydrolase-like"/>
    <property type="match status" value="1"/>
</dbReference>
<protein>
    <submittedName>
        <fullName evidence="6">MBL fold metallo-hydrolase</fullName>
    </submittedName>
</protein>
<accession>A0ABW9Y0J6</accession>
<comment type="function">
    <text evidence="3">Counteracts the endogenous Pycsar antiviral defense system. Phosphodiesterase that enables metal-dependent hydrolysis of host cyclic nucleotide Pycsar defense signals such as cCMP and cUMP.</text>
</comment>
<name>A0ABW9Y0J6_9BACL</name>
<dbReference type="EMBL" id="JAAAMV010000033">
    <property type="protein sequence ID" value="NBD27989.1"/>
    <property type="molecule type" value="Genomic_DNA"/>
</dbReference>
<keyword evidence="1" id="KW-0378">Hydrolase</keyword>
<feature type="domain" description="Metallo-beta-lactamase" evidence="5">
    <location>
        <begin position="35"/>
        <end position="233"/>
    </location>
</feature>
<dbReference type="PANTHER" id="PTHR43546">
    <property type="entry name" value="UPF0173 METAL-DEPENDENT HYDROLASE MJ1163-RELATED"/>
    <property type="match status" value="1"/>
</dbReference>
<keyword evidence="7" id="KW-1185">Reference proteome</keyword>
<organism evidence="6 7">
    <name type="scientific">Paenibacillus glycinis</name>
    <dbReference type="NCBI Taxonomy" id="2697035"/>
    <lineage>
        <taxon>Bacteria</taxon>
        <taxon>Bacillati</taxon>
        <taxon>Bacillota</taxon>
        <taxon>Bacilli</taxon>
        <taxon>Bacillales</taxon>
        <taxon>Paenibacillaceae</taxon>
        <taxon>Paenibacillus</taxon>
    </lineage>
</organism>